<proteinExistence type="predicted"/>
<sequence length="181" mass="20700">MSTDEETLTQDVVFDILSSARRRYVLYLLRTEDAPVELTELAEDVAAWENDTTVEDLTKQQRKRVYVSLYQTHVPKLEDAGLVRYDQDTGEVELTQAANDVDQYLNPGEREVPWQYLYLPLALLGVALVALSNLNVWIFADMTEVTLGVIIFSGFLLTVGAHIVVWTMNRRQVPDDLRRHS</sequence>
<protein>
    <recommendedName>
        <fullName evidence="2">DUF7344 domain-containing protein</fullName>
    </recommendedName>
</protein>
<evidence type="ECO:0000313" key="4">
    <source>
        <dbReference type="Proteomes" id="UP000509346"/>
    </source>
</evidence>
<dbReference type="RefSeq" id="WP_179911694.1">
    <property type="nucleotide sequence ID" value="NZ_CP058909.1"/>
</dbReference>
<gene>
    <name evidence="3" type="ORF">HZS54_15510</name>
</gene>
<dbReference type="OrthoDB" id="331021at2157"/>
<dbReference type="AlphaFoldDB" id="A0A7D5PC76"/>
<dbReference type="EMBL" id="CP058909">
    <property type="protein sequence ID" value="QLH82945.1"/>
    <property type="molecule type" value="Genomic_DNA"/>
</dbReference>
<feature type="domain" description="DUF7344" evidence="2">
    <location>
        <begin position="14"/>
        <end position="93"/>
    </location>
</feature>
<dbReference type="GeneID" id="56078372"/>
<organism evidence="3 4">
    <name type="scientific">Halosimplex pelagicum</name>
    <dbReference type="NCBI Taxonomy" id="869886"/>
    <lineage>
        <taxon>Archaea</taxon>
        <taxon>Methanobacteriati</taxon>
        <taxon>Methanobacteriota</taxon>
        <taxon>Stenosarchaea group</taxon>
        <taxon>Halobacteria</taxon>
        <taxon>Halobacteriales</taxon>
        <taxon>Haloarculaceae</taxon>
        <taxon>Halosimplex</taxon>
    </lineage>
</organism>
<dbReference type="Gene3D" id="1.10.10.10">
    <property type="entry name" value="Winged helix-like DNA-binding domain superfamily/Winged helix DNA-binding domain"/>
    <property type="match status" value="1"/>
</dbReference>
<feature type="transmembrane region" description="Helical" evidence="1">
    <location>
        <begin position="116"/>
        <end position="139"/>
    </location>
</feature>
<name>A0A7D5PC76_9EURY</name>
<evidence type="ECO:0000313" key="3">
    <source>
        <dbReference type="EMBL" id="QLH82945.1"/>
    </source>
</evidence>
<accession>A0A7D5PC76</accession>
<evidence type="ECO:0000259" key="2">
    <source>
        <dbReference type="Pfam" id="PF24035"/>
    </source>
</evidence>
<dbReference type="KEGG" id="hpel:HZS54_15510"/>
<dbReference type="Pfam" id="PF24035">
    <property type="entry name" value="DUF7344"/>
    <property type="match status" value="1"/>
</dbReference>
<reference evidence="3 4" key="1">
    <citation type="submission" date="2020-07" db="EMBL/GenBank/DDBJ databases">
        <title>Halosimplex litoreum sp. nov. and Halosimplex rubrum sp. nov., isolated from different salt environments.</title>
        <authorList>
            <person name="Cui H."/>
        </authorList>
    </citation>
    <scope>NUCLEOTIDE SEQUENCE [LARGE SCALE GENOMIC DNA]</scope>
    <source>
        <strain evidence="3 4">R2</strain>
    </source>
</reference>
<dbReference type="Proteomes" id="UP000509346">
    <property type="component" value="Chromosome"/>
</dbReference>
<evidence type="ECO:0000256" key="1">
    <source>
        <dbReference type="SAM" id="Phobius"/>
    </source>
</evidence>
<keyword evidence="1" id="KW-0472">Membrane</keyword>
<dbReference type="InterPro" id="IPR036388">
    <property type="entry name" value="WH-like_DNA-bd_sf"/>
</dbReference>
<dbReference type="InterPro" id="IPR055768">
    <property type="entry name" value="DUF7344"/>
</dbReference>
<keyword evidence="1" id="KW-0812">Transmembrane</keyword>
<keyword evidence="1" id="KW-1133">Transmembrane helix</keyword>
<feature type="transmembrane region" description="Helical" evidence="1">
    <location>
        <begin position="145"/>
        <end position="169"/>
    </location>
</feature>
<keyword evidence="4" id="KW-1185">Reference proteome</keyword>